<proteinExistence type="predicted"/>
<organism evidence="1 2">
    <name type="scientific">Methylobacterium tardum</name>
    <dbReference type="NCBI Taxonomy" id="374432"/>
    <lineage>
        <taxon>Bacteria</taxon>
        <taxon>Pseudomonadati</taxon>
        <taxon>Pseudomonadota</taxon>
        <taxon>Alphaproteobacteria</taxon>
        <taxon>Hyphomicrobiales</taxon>
        <taxon>Methylobacteriaceae</taxon>
        <taxon>Methylobacterium</taxon>
    </lineage>
</organism>
<name>A0AA37TIB9_9HYPH</name>
<accession>A0AA37TIB9</accession>
<keyword evidence="2" id="KW-1185">Reference proteome</keyword>
<evidence type="ECO:0000313" key="1">
    <source>
        <dbReference type="EMBL" id="GLS70532.1"/>
    </source>
</evidence>
<protein>
    <submittedName>
        <fullName evidence="1">Uncharacterized protein</fullName>
    </submittedName>
</protein>
<evidence type="ECO:0000313" key="2">
    <source>
        <dbReference type="Proteomes" id="UP001157440"/>
    </source>
</evidence>
<sequence>MLLRSYLAMLIMCGSISAARSDDNCSKNFENYGIFLQAVKSCGRKMEYPFMRVMKACAKETPEPKAIELMDNGRRIWARNLMRSSLGTMCEEVFSRLPVASQHRKR</sequence>
<dbReference type="EMBL" id="BSPL01000016">
    <property type="protein sequence ID" value="GLS70532.1"/>
    <property type="molecule type" value="Genomic_DNA"/>
</dbReference>
<comment type="caution">
    <text evidence="1">The sequence shown here is derived from an EMBL/GenBank/DDBJ whole genome shotgun (WGS) entry which is preliminary data.</text>
</comment>
<gene>
    <name evidence="1" type="ORF">GCM10007890_25450</name>
</gene>
<dbReference type="AlphaFoldDB" id="A0AA37TIB9"/>
<dbReference type="Proteomes" id="UP001157440">
    <property type="component" value="Unassembled WGS sequence"/>
</dbReference>
<reference evidence="2" key="1">
    <citation type="journal article" date="2019" name="Int. J. Syst. Evol. Microbiol.">
        <title>The Global Catalogue of Microorganisms (GCM) 10K type strain sequencing project: providing services to taxonomists for standard genome sequencing and annotation.</title>
        <authorList>
            <consortium name="The Broad Institute Genomics Platform"/>
            <consortium name="The Broad Institute Genome Sequencing Center for Infectious Disease"/>
            <person name="Wu L."/>
            <person name="Ma J."/>
        </authorList>
    </citation>
    <scope>NUCLEOTIDE SEQUENCE [LARGE SCALE GENOMIC DNA]</scope>
    <source>
        <strain evidence="2">NBRC 103632</strain>
    </source>
</reference>